<dbReference type="SMART" id="SM00442">
    <property type="entry name" value="FGF"/>
    <property type="match status" value="1"/>
</dbReference>
<feature type="region of interest" description="Disordered" evidence="3">
    <location>
        <begin position="332"/>
        <end position="400"/>
    </location>
</feature>
<dbReference type="InterPro" id="IPR002209">
    <property type="entry name" value="Fibroblast_GF_fam"/>
</dbReference>
<dbReference type="Gene3D" id="2.80.10.50">
    <property type="match status" value="1"/>
</dbReference>
<dbReference type="EMBL" id="CAWYQH010000046">
    <property type="protein sequence ID" value="CAK8677951.1"/>
    <property type="molecule type" value="Genomic_DNA"/>
</dbReference>
<keyword evidence="5" id="KW-1185">Reference proteome</keyword>
<dbReference type="PRINTS" id="PR00262">
    <property type="entry name" value="IL1HBGF"/>
</dbReference>
<organism evidence="4 5">
    <name type="scientific">Clavelina lepadiformis</name>
    <name type="common">Light-bulb sea squirt</name>
    <name type="synonym">Ascidia lepadiformis</name>
    <dbReference type="NCBI Taxonomy" id="159417"/>
    <lineage>
        <taxon>Eukaryota</taxon>
        <taxon>Metazoa</taxon>
        <taxon>Chordata</taxon>
        <taxon>Tunicata</taxon>
        <taxon>Ascidiacea</taxon>
        <taxon>Aplousobranchia</taxon>
        <taxon>Clavelinidae</taxon>
        <taxon>Clavelina</taxon>
    </lineage>
</organism>
<evidence type="ECO:0000313" key="4">
    <source>
        <dbReference type="EMBL" id="CAK8677951.1"/>
    </source>
</evidence>
<evidence type="ECO:0000256" key="1">
    <source>
        <dbReference type="ARBA" id="ARBA00007936"/>
    </source>
</evidence>
<dbReference type="PRINTS" id="PR00263">
    <property type="entry name" value="HBGFFGF"/>
</dbReference>
<dbReference type="SUPFAM" id="SSF50353">
    <property type="entry name" value="Cytokine"/>
    <property type="match status" value="1"/>
</dbReference>
<name>A0ABP0FE62_CLALP</name>
<dbReference type="InterPro" id="IPR056378">
    <property type="entry name" value="Let-756-like_FGF"/>
</dbReference>
<evidence type="ECO:0000256" key="3">
    <source>
        <dbReference type="SAM" id="MobiDB-lite"/>
    </source>
</evidence>
<dbReference type="PANTHER" id="PTHR11486">
    <property type="entry name" value="FIBROBLAST GROWTH FACTOR"/>
    <property type="match status" value="1"/>
</dbReference>
<accession>A0ABP0FE62</accession>
<dbReference type="CDD" id="cd00058">
    <property type="entry name" value="beta-trefoil_FGF"/>
    <property type="match status" value="1"/>
</dbReference>
<protein>
    <recommendedName>
        <fullName evidence="2">Fibroblast growth factor</fullName>
        <shortName evidence="2">FGF</shortName>
    </recommendedName>
</protein>
<proteinExistence type="inferred from homology"/>
<comment type="similarity">
    <text evidence="1 2">Belongs to the heparin-binding growth factors family.</text>
</comment>
<evidence type="ECO:0000256" key="2">
    <source>
        <dbReference type="RuleBase" id="RU049442"/>
    </source>
</evidence>
<dbReference type="InterPro" id="IPR008996">
    <property type="entry name" value="IL1/FGF"/>
</dbReference>
<reference evidence="4 5" key="1">
    <citation type="submission" date="2024-02" db="EMBL/GenBank/DDBJ databases">
        <authorList>
            <person name="Daric V."/>
            <person name="Darras S."/>
        </authorList>
    </citation>
    <scope>NUCLEOTIDE SEQUENCE [LARGE SCALE GENOMIC DNA]</scope>
</reference>
<evidence type="ECO:0000313" key="5">
    <source>
        <dbReference type="Proteomes" id="UP001642483"/>
    </source>
</evidence>
<dbReference type="Proteomes" id="UP001642483">
    <property type="component" value="Unassembled WGS sequence"/>
</dbReference>
<gene>
    <name evidence="4" type="ORF">CVLEPA_LOCUS7929</name>
</gene>
<dbReference type="Pfam" id="PF00167">
    <property type="entry name" value="FGF"/>
    <property type="match status" value="1"/>
</dbReference>
<sequence length="400" mass="45309">MYDQSDMSKTVTFSRVGGVSRKKNQLYCHHSTTKGEKMPSGGSPSDRKADDSICSLDPSFTEEVQKDVIQIRFASEEVDEKMKRLLCFDIRFLQPNKLFFSTGHTDRNYTRITSVSNSIRGFAPMQNCVSLTYSLIFSLLLVTSTIASPLTGISGSDSGYQATQSPGIISSRSQVNYITATNNNATGNKLHVRVQRDALTPDARDAGTSPQKRDASTYMLHDGYLSLFGKYGFYLEIKKNGKVRSTLRKNSNSVLVMYSIRTGVVAIKGKKSKRYLAMDKSGKLIGMKNYSDLCNFHEELVENLYFIFYQRATVGKKKKYVKENFIAFDKRGRPKRKKVTRNDSAAHFLKTPAKKMKKKKKKTVRRRRPPGARRPAGAKRRSRKGRKRSRNPSKSRRPKP</sequence>
<feature type="region of interest" description="Disordered" evidence="3">
    <location>
        <begin position="28"/>
        <end position="49"/>
    </location>
</feature>
<feature type="compositionally biased region" description="Basic residues" evidence="3">
    <location>
        <begin position="352"/>
        <end position="400"/>
    </location>
</feature>
<comment type="caution">
    <text evidence="4">The sequence shown here is derived from an EMBL/GenBank/DDBJ whole genome shotgun (WGS) entry which is preliminary data.</text>
</comment>